<dbReference type="Proteomes" id="UP000617340">
    <property type="component" value="Unassembled WGS sequence"/>
</dbReference>
<dbReference type="EMBL" id="JACSDZ010000008">
    <property type="protein sequence ID" value="KAF7397709.1"/>
    <property type="molecule type" value="Genomic_DNA"/>
</dbReference>
<reference evidence="1" key="1">
    <citation type="journal article" date="2020" name="G3 (Bethesda)">
        <title>High-Quality Assemblies for Three Invasive Social Wasps from the &lt;i&gt;Vespula&lt;/i&gt; Genus.</title>
        <authorList>
            <person name="Harrop T.W.R."/>
            <person name="Guhlin J."/>
            <person name="McLaughlin G.M."/>
            <person name="Permina E."/>
            <person name="Stockwell P."/>
            <person name="Gilligan J."/>
            <person name="Le Lec M.F."/>
            <person name="Gruber M.A.M."/>
            <person name="Quinn O."/>
            <person name="Lovegrove M."/>
            <person name="Duncan E.J."/>
            <person name="Remnant E.J."/>
            <person name="Van Eeckhoven J."/>
            <person name="Graham B."/>
            <person name="Knapp R.A."/>
            <person name="Langford K.W."/>
            <person name="Kronenberg Z."/>
            <person name="Press M.O."/>
            <person name="Eacker S.M."/>
            <person name="Wilson-Rankin E.E."/>
            <person name="Purcell J."/>
            <person name="Lester P.J."/>
            <person name="Dearden P.K."/>
        </authorList>
    </citation>
    <scope>NUCLEOTIDE SEQUENCE</scope>
    <source>
        <strain evidence="1">Linc-1</strain>
    </source>
</reference>
<comment type="caution">
    <text evidence="1">The sequence shown here is derived from an EMBL/GenBank/DDBJ whole genome shotgun (WGS) entry which is preliminary data.</text>
</comment>
<name>A0A834K3A2_VESGE</name>
<dbReference type="AlphaFoldDB" id="A0A834K3A2"/>
<proteinExistence type="predicted"/>
<evidence type="ECO:0000313" key="2">
    <source>
        <dbReference type="Proteomes" id="UP000617340"/>
    </source>
</evidence>
<evidence type="ECO:0000313" key="1">
    <source>
        <dbReference type="EMBL" id="KAF7397709.1"/>
    </source>
</evidence>
<organism evidence="1 2">
    <name type="scientific">Vespula germanica</name>
    <name type="common">German yellow jacket</name>
    <name type="synonym">Paravespula germanica</name>
    <dbReference type="NCBI Taxonomy" id="30212"/>
    <lineage>
        <taxon>Eukaryota</taxon>
        <taxon>Metazoa</taxon>
        <taxon>Ecdysozoa</taxon>
        <taxon>Arthropoda</taxon>
        <taxon>Hexapoda</taxon>
        <taxon>Insecta</taxon>
        <taxon>Pterygota</taxon>
        <taxon>Neoptera</taxon>
        <taxon>Endopterygota</taxon>
        <taxon>Hymenoptera</taxon>
        <taxon>Apocrita</taxon>
        <taxon>Aculeata</taxon>
        <taxon>Vespoidea</taxon>
        <taxon>Vespidae</taxon>
        <taxon>Vespinae</taxon>
        <taxon>Vespula</taxon>
    </lineage>
</organism>
<protein>
    <submittedName>
        <fullName evidence="1">Uncharacterized protein</fullName>
    </submittedName>
</protein>
<sequence>MVYVSLKDLALDTQKFKSIRHCLDSIILSSGYASETQLYYEIHDCYFALKEYPYRSVTNVDVQSIRRRQTGLRAESLRSEGVRVEAGLDADEA</sequence>
<accession>A0A834K3A2</accession>
<gene>
    <name evidence="1" type="ORF">HZH68_008931</name>
</gene>
<keyword evidence="2" id="KW-1185">Reference proteome</keyword>